<gene>
    <name evidence="4" type="primary">rsmD</name>
    <name evidence="4" type="ORF">JYU14_00180</name>
</gene>
<dbReference type="Proteomes" id="UP000722121">
    <property type="component" value="Unassembled WGS sequence"/>
</dbReference>
<sequence length="185" mass="20528">MHVIAGRFKGRKLKTPSTQKTRPTPGRLKEALFNICQHIIDGIHFLDTFAGSGAMAIEAISRGARHATLIEQDPDAIRCIKDNIDALDISPLTTIIADDVTRALERLAQQNASFNIIYCDPPYQTTASQAMLNIIDTTNLLAPQGRLFIEESDKQPLNTDNLQTLVHAKTRKAGSSTLHEYHLKR</sequence>
<dbReference type="PANTHER" id="PTHR43542:SF1">
    <property type="entry name" value="METHYLTRANSFERASE"/>
    <property type="match status" value="1"/>
</dbReference>
<comment type="caution">
    <text evidence="4">The sequence shown here is derived from an EMBL/GenBank/DDBJ whole genome shotgun (WGS) entry which is preliminary data.</text>
</comment>
<keyword evidence="5" id="KW-1185">Reference proteome</keyword>
<dbReference type="InterPro" id="IPR002052">
    <property type="entry name" value="DNA_methylase_N6_adenine_CS"/>
</dbReference>
<dbReference type="InterPro" id="IPR029063">
    <property type="entry name" value="SAM-dependent_MTases_sf"/>
</dbReference>
<evidence type="ECO:0000256" key="2">
    <source>
        <dbReference type="ARBA" id="ARBA00022679"/>
    </source>
</evidence>
<reference evidence="4 5" key="1">
    <citation type="submission" date="2021-02" db="EMBL/GenBank/DDBJ databases">
        <title>Activity-based single-cell genomes from oceanic crustal fluid captures similar information to metagenomic and metatranscriptomic surveys with orders of magnitude less sampling.</title>
        <authorList>
            <person name="D'Angelo T.S."/>
            <person name="Orcutt B.N."/>
        </authorList>
    </citation>
    <scope>NUCLEOTIDE SEQUENCE [LARGE SCALE GENOMIC DNA]</scope>
    <source>
        <strain evidence="4">AH-315-G07</strain>
    </source>
</reference>
<feature type="region of interest" description="Disordered" evidence="3">
    <location>
        <begin position="1"/>
        <end position="25"/>
    </location>
</feature>
<name>A0ABS3AS92_9BACT</name>
<dbReference type="InterPro" id="IPR004398">
    <property type="entry name" value="RNA_MeTrfase_RsmD"/>
</dbReference>
<evidence type="ECO:0000256" key="3">
    <source>
        <dbReference type="SAM" id="MobiDB-lite"/>
    </source>
</evidence>
<keyword evidence="2 4" id="KW-0808">Transferase</keyword>
<dbReference type="CDD" id="cd02440">
    <property type="entry name" value="AdoMet_MTases"/>
    <property type="match status" value="1"/>
</dbReference>
<dbReference type="Pfam" id="PF03602">
    <property type="entry name" value="Cons_hypoth95"/>
    <property type="match status" value="1"/>
</dbReference>
<evidence type="ECO:0000256" key="1">
    <source>
        <dbReference type="ARBA" id="ARBA00022603"/>
    </source>
</evidence>
<dbReference type="NCBIfam" id="TIGR00095">
    <property type="entry name" value="16S rRNA (guanine(966)-N(2))-methyltransferase RsmD"/>
    <property type="match status" value="1"/>
</dbReference>
<dbReference type="PROSITE" id="PS00092">
    <property type="entry name" value="N6_MTASE"/>
    <property type="match status" value="1"/>
</dbReference>
<evidence type="ECO:0000313" key="4">
    <source>
        <dbReference type="EMBL" id="MBN4066488.1"/>
    </source>
</evidence>
<dbReference type="Gene3D" id="3.40.50.150">
    <property type="entry name" value="Vaccinia Virus protein VP39"/>
    <property type="match status" value="1"/>
</dbReference>
<dbReference type="EMBL" id="JAFITR010000002">
    <property type="protein sequence ID" value="MBN4066488.1"/>
    <property type="molecule type" value="Genomic_DNA"/>
</dbReference>
<proteinExistence type="predicted"/>
<accession>A0ABS3AS92</accession>
<protein>
    <submittedName>
        <fullName evidence="4">16S rRNA (Guanine(966)-N(2))-methyltransferase RsmD</fullName>
        <ecNumber evidence="4">2.1.1.171</ecNumber>
    </submittedName>
</protein>
<dbReference type="SUPFAM" id="SSF53335">
    <property type="entry name" value="S-adenosyl-L-methionine-dependent methyltransferases"/>
    <property type="match status" value="1"/>
</dbReference>
<dbReference type="PANTHER" id="PTHR43542">
    <property type="entry name" value="METHYLTRANSFERASE"/>
    <property type="match status" value="1"/>
</dbReference>
<dbReference type="PIRSF" id="PIRSF004553">
    <property type="entry name" value="CHP00095"/>
    <property type="match status" value="1"/>
</dbReference>
<dbReference type="EC" id="2.1.1.171" evidence="4"/>
<organism evidence="4 5">
    <name type="scientific">Simkania negevensis</name>
    <dbReference type="NCBI Taxonomy" id="83561"/>
    <lineage>
        <taxon>Bacteria</taxon>
        <taxon>Pseudomonadati</taxon>
        <taxon>Chlamydiota</taxon>
        <taxon>Chlamydiia</taxon>
        <taxon>Parachlamydiales</taxon>
        <taxon>Simkaniaceae</taxon>
        <taxon>Simkania</taxon>
    </lineage>
</organism>
<evidence type="ECO:0000313" key="5">
    <source>
        <dbReference type="Proteomes" id="UP000722121"/>
    </source>
</evidence>
<keyword evidence="1 4" id="KW-0489">Methyltransferase</keyword>
<dbReference type="GO" id="GO:0052913">
    <property type="term" value="F:16S rRNA (guanine(966)-N(2))-methyltransferase activity"/>
    <property type="evidence" value="ECO:0007669"/>
    <property type="project" value="UniProtKB-EC"/>
</dbReference>